<dbReference type="Gene3D" id="3.40.50.150">
    <property type="entry name" value="Vaccinia Virus protein VP39"/>
    <property type="match status" value="1"/>
</dbReference>
<dbReference type="InterPro" id="IPR029063">
    <property type="entry name" value="SAM-dependent_MTases_sf"/>
</dbReference>
<protein>
    <submittedName>
        <fullName evidence="1">Class I SAM-dependent methyltransferase</fullName>
    </submittedName>
</protein>
<dbReference type="PANTHER" id="PTHR43861:SF6">
    <property type="entry name" value="METHYLTRANSFERASE TYPE 11"/>
    <property type="match status" value="1"/>
</dbReference>
<keyword evidence="1" id="KW-0808">Transferase</keyword>
<reference evidence="1" key="1">
    <citation type="journal article" date="2020" name="mSystems">
        <title>Genome- and Community-Level Interaction Insights into Carbon Utilization and Element Cycling Functions of Hydrothermarchaeota in Hydrothermal Sediment.</title>
        <authorList>
            <person name="Zhou Z."/>
            <person name="Liu Y."/>
            <person name="Xu W."/>
            <person name="Pan J."/>
            <person name="Luo Z.H."/>
            <person name="Li M."/>
        </authorList>
    </citation>
    <scope>NUCLEOTIDE SEQUENCE [LARGE SCALE GENOMIC DNA]</scope>
    <source>
        <strain evidence="1">SpSt-573</strain>
    </source>
</reference>
<dbReference type="SUPFAM" id="SSF53335">
    <property type="entry name" value="S-adenosyl-L-methionine-dependent methyltransferases"/>
    <property type="match status" value="1"/>
</dbReference>
<keyword evidence="1" id="KW-0489">Methyltransferase</keyword>
<organism evidence="1">
    <name type="scientific">Anaerolinea thermolimosa</name>
    <dbReference type="NCBI Taxonomy" id="229919"/>
    <lineage>
        <taxon>Bacteria</taxon>
        <taxon>Bacillati</taxon>
        <taxon>Chloroflexota</taxon>
        <taxon>Anaerolineae</taxon>
        <taxon>Anaerolineales</taxon>
        <taxon>Anaerolineaceae</taxon>
        <taxon>Anaerolinea</taxon>
    </lineage>
</organism>
<evidence type="ECO:0000313" key="1">
    <source>
        <dbReference type="EMBL" id="HGS21368.1"/>
    </source>
</evidence>
<name>A0A7C4PLU1_9CHLR</name>
<gene>
    <name evidence="1" type="ORF">ENT37_05820</name>
</gene>
<comment type="caution">
    <text evidence="1">The sequence shown here is derived from an EMBL/GenBank/DDBJ whole genome shotgun (WGS) entry which is preliminary data.</text>
</comment>
<dbReference type="EMBL" id="DSYK01000294">
    <property type="protein sequence ID" value="HGS21368.1"/>
    <property type="molecule type" value="Genomic_DNA"/>
</dbReference>
<dbReference type="AlphaFoldDB" id="A0A7C4PLU1"/>
<proteinExistence type="predicted"/>
<dbReference type="Pfam" id="PF13489">
    <property type="entry name" value="Methyltransf_23"/>
    <property type="match status" value="1"/>
</dbReference>
<dbReference type="CDD" id="cd02440">
    <property type="entry name" value="AdoMet_MTases"/>
    <property type="match status" value="1"/>
</dbReference>
<dbReference type="PANTHER" id="PTHR43861">
    <property type="entry name" value="TRANS-ACONITATE 2-METHYLTRANSFERASE-RELATED"/>
    <property type="match status" value="1"/>
</dbReference>
<dbReference type="GO" id="GO:0032259">
    <property type="term" value="P:methylation"/>
    <property type="evidence" value="ECO:0007669"/>
    <property type="project" value="UniProtKB-KW"/>
</dbReference>
<dbReference type="GO" id="GO:0008168">
    <property type="term" value="F:methyltransferase activity"/>
    <property type="evidence" value="ECO:0007669"/>
    <property type="project" value="UniProtKB-KW"/>
</dbReference>
<sequence>MNSSVCKACSATNTERVEVRSGLTYIVCKDCGYCEKALNLNEITEAFESAQLRYYGSDTPILHAGYSPFENEILRYHTKIFRRYLWEKSSVIEVGPGAGTFLNWLLENGHSVTAVEHSTELARRLIERFSIPVIMGEFETAFVAEGSADAFCSFHVIEHVMNPAEHISKAFRVVREGGYGFIATPNADSCVHLLARRLSPNYDSGHLRVFSCNSLRHLCEREGWSVLEINTPEYAISWLRVASKILRRIRGEDEEETAGKYAVGGSKAFNLITLLTKVITSPIRFFLTISGLGNELFVVLKK</sequence>
<accession>A0A7C4PLU1</accession>